<comment type="caution">
    <text evidence="2">The sequence shown here is derived from an EMBL/GenBank/DDBJ whole genome shotgun (WGS) entry which is preliminary data.</text>
</comment>
<evidence type="ECO:0000313" key="2">
    <source>
        <dbReference type="EMBL" id="KXI10312.1"/>
    </source>
</evidence>
<keyword evidence="1" id="KW-1133">Transmembrane helix</keyword>
<dbReference type="Proteomes" id="UP000070326">
    <property type="component" value="Unassembled WGS sequence"/>
</dbReference>
<dbReference type="InterPro" id="IPR010178">
    <property type="entry name" value="Lit"/>
</dbReference>
<dbReference type="eggNOG" id="COG4478">
    <property type="taxonomic scope" value="Bacteria"/>
</dbReference>
<feature type="transmembrane region" description="Helical" evidence="1">
    <location>
        <begin position="21"/>
        <end position="41"/>
    </location>
</feature>
<accession>A0A135YLQ1</accession>
<dbReference type="RefSeq" id="WP_061102062.1">
    <property type="nucleotide sequence ID" value="NZ_CAXUJS010000008.1"/>
</dbReference>
<reference evidence="2 3" key="1">
    <citation type="submission" date="2016-02" db="EMBL/GenBank/DDBJ databases">
        <authorList>
            <person name="Wen L."/>
            <person name="He K."/>
            <person name="Yang H."/>
        </authorList>
    </citation>
    <scope>NUCLEOTIDE SEQUENCE [LARGE SCALE GENOMIC DNA]</scope>
    <source>
        <strain evidence="2 3">MJR8628A</strain>
    </source>
</reference>
<organism evidence="2 3">
    <name type="scientific">Peptostreptococcus anaerobius</name>
    <dbReference type="NCBI Taxonomy" id="1261"/>
    <lineage>
        <taxon>Bacteria</taxon>
        <taxon>Bacillati</taxon>
        <taxon>Bacillota</taxon>
        <taxon>Clostridia</taxon>
        <taxon>Peptostreptococcales</taxon>
        <taxon>Peptostreptococcaceae</taxon>
        <taxon>Peptostreptococcus</taxon>
    </lineage>
</organism>
<dbReference type="EMBL" id="LSQZ01000099">
    <property type="protein sequence ID" value="KXI10312.1"/>
    <property type="molecule type" value="Genomic_DNA"/>
</dbReference>
<keyword evidence="1" id="KW-0812">Transmembrane</keyword>
<feature type="transmembrane region" description="Helical" evidence="1">
    <location>
        <begin position="192"/>
        <end position="215"/>
    </location>
</feature>
<dbReference type="STRING" id="1261.HMPREF3195_01898"/>
<sequence>MNKIINDKKNKKTFLDKLSVLTVHSIPIFIILTSVLFVFSFKPLYYFDIDHLDLVRVTGYSKELIARNYNYVVDYCLSPINTNFNLPDLPSSNNGITHFKDVKKLLQNLIKINFLFLFTSIYGIIYTIKKEKYEYFKLVSVNIFLVPILLSIPFALNFYKSFEVFHKIFFRNDYWLFDSTYDPIISILPEEFFFHSSVFILVILILFSLVFYFFYQKLKDSLYVKKGSNNERDDRNTITGSKSKS</sequence>
<dbReference type="PATRIC" id="fig|1261.5.peg.1909"/>
<feature type="transmembrane region" description="Helical" evidence="1">
    <location>
        <begin position="109"/>
        <end position="128"/>
    </location>
</feature>
<gene>
    <name evidence="2" type="ORF">HMPREF3195_01898</name>
</gene>
<dbReference type="NCBIfam" id="TIGR01906">
    <property type="entry name" value="integ_TIGR01906"/>
    <property type="match status" value="1"/>
</dbReference>
<dbReference type="Pfam" id="PF07314">
    <property type="entry name" value="Lit"/>
    <property type="match status" value="1"/>
</dbReference>
<evidence type="ECO:0000313" key="3">
    <source>
        <dbReference type="Proteomes" id="UP000070326"/>
    </source>
</evidence>
<feature type="transmembrane region" description="Helical" evidence="1">
    <location>
        <begin position="135"/>
        <end position="156"/>
    </location>
</feature>
<name>A0A135YLQ1_9FIRM</name>
<keyword evidence="1" id="KW-0472">Membrane</keyword>
<proteinExistence type="predicted"/>
<evidence type="ECO:0000256" key="1">
    <source>
        <dbReference type="SAM" id="Phobius"/>
    </source>
</evidence>
<protein>
    <submittedName>
        <fullName evidence="2">TIGR01906 family protein</fullName>
    </submittedName>
</protein>
<dbReference type="AlphaFoldDB" id="A0A135YLQ1"/>